<proteinExistence type="predicted"/>
<reference evidence="1" key="1">
    <citation type="journal article" date="2021" name="Proc. Natl. Acad. Sci. U.S.A.">
        <title>A Catalog of Tens of Thousands of Viruses from Human Metagenomes Reveals Hidden Associations with Chronic Diseases.</title>
        <authorList>
            <person name="Tisza M.J."/>
            <person name="Buck C.B."/>
        </authorList>
    </citation>
    <scope>NUCLEOTIDE SEQUENCE</scope>
    <source>
        <strain evidence="1">CtS1E53</strain>
    </source>
</reference>
<dbReference type="InterPro" id="IPR025530">
    <property type="entry name" value="DUF4417"/>
</dbReference>
<accession>A0A8S5MF18</accession>
<dbReference type="Pfam" id="PF14386">
    <property type="entry name" value="DUF4417"/>
    <property type="match status" value="1"/>
</dbReference>
<dbReference type="EMBL" id="BK014885">
    <property type="protein sequence ID" value="DAD80663.1"/>
    <property type="molecule type" value="Genomic_DNA"/>
</dbReference>
<sequence length="216" mass="25196">MAFRRLTENIEHLLPQFADVAGKYDIPVIEPVELPFLDEWVPFNDLSKPFTKSQGVHMFVDDYRMVRCWNNPSRYLESFQRAGTVLTPDYSLYTDTPTALNLYNHYRKHWLGQYWQKNGIKVIPTICWADEKSYEWCFDGEPAKSVVAVSSVGTQKDTDAKRLFVNGYDAMLERLQPETILFWGHIPAECRGNICPVETFYRRFDKAREGKNHAEA</sequence>
<organism evidence="1">
    <name type="scientific">Siphoviridae sp. ctS1E53</name>
    <dbReference type="NCBI Taxonomy" id="2826340"/>
    <lineage>
        <taxon>Viruses</taxon>
        <taxon>Duplodnaviria</taxon>
        <taxon>Heunggongvirae</taxon>
        <taxon>Uroviricota</taxon>
        <taxon>Caudoviricetes</taxon>
    </lineage>
</organism>
<protein>
    <recommendedName>
        <fullName evidence="2">DUF4417 domain-containing protein</fullName>
    </recommendedName>
</protein>
<evidence type="ECO:0000313" key="1">
    <source>
        <dbReference type="EMBL" id="DAD80663.1"/>
    </source>
</evidence>
<name>A0A8S5MF18_9CAUD</name>
<evidence type="ECO:0008006" key="2">
    <source>
        <dbReference type="Google" id="ProtNLM"/>
    </source>
</evidence>